<evidence type="ECO:0008006" key="4">
    <source>
        <dbReference type="Google" id="ProtNLM"/>
    </source>
</evidence>
<dbReference type="InterPro" id="IPR019634">
    <property type="entry name" value="Uncharacterised_Ycf49"/>
</dbReference>
<gene>
    <name evidence="2" type="ORF">WJX74_007426</name>
</gene>
<proteinExistence type="predicted"/>
<dbReference type="PANTHER" id="PTHR33833:SF3">
    <property type="entry name" value="YCF49-LIKE PROTEIN"/>
    <property type="match status" value="1"/>
</dbReference>
<dbReference type="AlphaFoldDB" id="A0AAW1QD78"/>
<keyword evidence="3" id="KW-1185">Reference proteome</keyword>
<evidence type="ECO:0000313" key="2">
    <source>
        <dbReference type="EMBL" id="KAK9819335.1"/>
    </source>
</evidence>
<keyword evidence="1" id="KW-1133">Transmembrane helix</keyword>
<organism evidence="2 3">
    <name type="scientific">Apatococcus lobatus</name>
    <dbReference type="NCBI Taxonomy" id="904363"/>
    <lineage>
        <taxon>Eukaryota</taxon>
        <taxon>Viridiplantae</taxon>
        <taxon>Chlorophyta</taxon>
        <taxon>core chlorophytes</taxon>
        <taxon>Trebouxiophyceae</taxon>
        <taxon>Chlorellales</taxon>
        <taxon>Chlorellaceae</taxon>
        <taxon>Apatococcus</taxon>
    </lineage>
</organism>
<feature type="transmembrane region" description="Helical" evidence="1">
    <location>
        <begin position="66"/>
        <end position="86"/>
    </location>
</feature>
<accession>A0AAW1QD78</accession>
<reference evidence="2 3" key="1">
    <citation type="journal article" date="2024" name="Nat. Commun.">
        <title>Phylogenomics reveals the evolutionary origins of lichenization in chlorophyte algae.</title>
        <authorList>
            <person name="Puginier C."/>
            <person name="Libourel C."/>
            <person name="Otte J."/>
            <person name="Skaloud P."/>
            <person name="Haon M."/>
            <person name="Grisel S."/>
            <person name="Petersen M."/>
            <person name="Berrin J.G."/>
            <person name="Delaux P.M."/>
            <person name="Dal Grande F."/>
            <person name="Keller J."/>
        </authorList>
    </citation>
    <scope>NUCLEOTIDE SEQUENCE [LARGE SCALE GENOMIC DNA]</scope>
    <source>
        <strain evidence="2 3">SAG 2145</strain>
    </source>
</reference>
<dbReference type="EMBL" id="JALJOS010000048">
    <property type="protein sequence ID" value="KAK9819335.1"/>
    <property type="molecule type" value="Genomic_DNA"/>
</dbReference>
<dbReference type="Pfam" id="PF10693">
    <property type="entry name" value="DUF2499"/>
    <property type="match status" value="1"/>
</dbReference>
<protein>
    <recommendedName>
        <fullName evidence="4">Ycf49-like protein</fullName>
    </recommendedName>
</protein>
<feature type="transmembrane region" description="Helical" evidence="1">
    <location>
        <begin position="34"/>
        <end position="54"/>
    </location>
</feature>
<sequence>MSEKLTAAAPSALSPAASVIRQEPNNALSLPTWAIHVSSVYEWGLAMALMWKYADVTGNPRWKGMTWGMVPLLGGAFAACTFHFFYNSDDVGFLVPLQAFLTFAGNTTLAIAAYRIYAAAEKPADP</sequence>
<keyword evidence="1" id="KW-0812">Transmembrane</keyword>
<evidence type="ECO:0000256" key="1">
    <source>
        <dbReference type="SAM" id="Phobius"/>
    </source>
</evidence>
<name>A0AAW1QD78_9CHLO</name>
<feature type="transmembrane region" description="Helical" evidence="1">
    <location>
        <begin position="98"/>
        <end position="117"/>
    </location>
</feature>
<evidence type="ECO:0000313" key="3">
    <source>
        <dbReference type="Proteomes" id="UP001438707"/>
    </source>
</evidence>
<keyword evidence="1" id="KW-0472">Membrane</keyword>
<comment type="caution">
    <text evidence="2">The sequence shown here is derived from an EMBL/GenBank/DDBJ whole genome shotgun (WGS) entry which is preliminary data.</text>
</comment>
<dbReference type="Proteomes" id="UP001438707">
    <property type="component" value="Unassembled WGS sequence"/>
</dbReference>
<dbReference type="PANTHER" id="PTHR33833">
    <property type="entry name" value="NUCLEOLAR-LIKE PROTEIN-RELATED"/>
    <property type="match status" value="1"/>
</dbReference>